<sequence>MSKSGVCNITTPKKARIRGAANFNDAHGIPYYHTDLFKFYGVSKQQGWAILKEGMEKEVPKVFPEKEVLEGFPEMAYDRTHHNNPVVEEQRGKWTKLSPKDLERCDRFLQDVG</sequence>
<gene>
    <name evidence="1" type="ORF">EJ02DRAFT_468512</name>
</gene>
<dbReference type="OrthoDB" id="3943628at2759"/>
<organism evidence="1 2">
    <name type="scientific">Clathrospora elynae</name>
    <dbReference type="NCBI Taxonomy" id="706981"/>
    <lineage>
        <taxon>Eukaryota</taxon>
        <taxon>Fungi</taxon>
        <taxon>Dikarya</taxon>
        <taxon>Ascomycota</taxon>
        <taxon>Pezizomycotina</taxon>
        <taxon>Dothideomycetes</taxon>
        <taxon>Pleosporomycetidae</taxon>
        <taxon>Pleosporales</taxon>
        <taxon>Diademaceae</taxon>
        <taxon>Clathrospora</taxon>
    </lineage>
</organism>
<protein>
    <submittedName>
        <fullName evidence="1">Uncharacterized protein</fullName>
    </submittedName>
</protein>
<reference evidence="1" key="1">
    <citation type="journal article" date="2020" name="Stud. Mycol.">
        <title>101 Dothideomycetes genomes: a test case for predicting lifestyles and emergence of pathogens.</title>
        <authorList>
            <person name="Haridas S."/>
            <person name="Albert R."/>
            <person name="Binder M."/>
            <person name="Bloem J."/>
            <person name="Labutti K."/>
            <person name="Salamov A."/>
            <person name="Andreopoulos B."/>
            <person name="Baker S."/>
            <person name="Barry K."/>
            <person name="Bills G."/>
            <person name="Bluhm B."/>
            <person name="Cannon C."/>
            <person name="Castanera R."/>
            <person name="Culley D."/>
            <person name="Daum C."/>
            <person name="Ezra D."/>
            <person name="Gonzalez J."/>
            <person name="Henrissat B."/>
            <person name="Kuo A."/>
            <person name="Liang C."/>
            <person name="Lipzen A."/>
            <person name="Lutzoni F."/>
            <person name="Magnuson J."/>
            <person name="Mondo S."/>
            <person name="Nolan M."/>
            <person name="Ohm R."/>
            <person name="Pangilinan J."/>
            <person name="Park H.-J."/>
            <person name="Ramirez L."/>
            <person name="Alfaro M."/>
            <person name="Sun H."/>
            <person name="Tritt A."/>
            <person name="Yoshinaga Y."/>
            <person name="Zwiers L.-H."/>
            <person name="Turgeon B."/>
            <person name="Goodwin S."/>
            <person name="Spatafora J."/>
            <person name="Crous P."/>
            <person name="Grigoriev I."/>
        </authorList>
    </citation>
    <scope>NUCLEOTIDE SEQUENCE</scope>
    <source>
        <strain evidence="1">CBS 161.51</strain>
    </source>
</reference>
<dbReference type="EMBL" id="ML976091">
    <property type="protein sequence ID" value="KAF1938980.1"/>
    <property type="molecule type" value="Genomic_DNA"/>
</dbReference>
<evidence type="ECO:0000313" key="1">
    <source>
        <dbReference type="EMBL" id="KAF1938980.1"/>
    </source>
</evidence>
<dbReference type="AlphaFoldDB" id="A0A6A5SGV8"/>
<accession>A0A6A5SGV8</accession>
<dbReference type="Proteomes" id="UP000800038">
    <property type="component" value="Unassembled WGS sequence"/>
</dbReference>
<proteinExistence type="predicted"/>
<evidence type="ECO:0000313" key="2">
    <source>
        <dbReference type="Proteomes" id="UP000800038"/>
    </source>
</evidence>
<name>A0A6A5SGV8_9PLEO</name>
<keyword evidence="2" id="KW-1185">Reference proteome</keyword>